<protein>
    <submittedName>
        <fullName evidence="4">Molecular chaperone-like protein</fullName>
    </submittedName>
</protein>
<dbReference type="PANTHER" id="PTHR19375">
    <property type="entry name" value="HEAT SHOCK PROTEIN 70KDA"/>
    <property type="match status" value="1"/>
</dbReference>
<dbReference type="GO" id="GO:0005524">
    <property type="term" value="F:ATP binding"/>
    <property type="evidence" value="ECO:0007669"/>
    <property type="project" value="UniProtKB-KW"/>
</dbReference>
<accession>B1YSC8</accession>
<dbReference type="Pfam" id="PF00012">
    <property type="entry name" value="HSP70"/>
    <property type="match status" value="1"/>
</dbReference>
<dbReference type="KEGG" id="bac:BamMC406_0433"/>
<dbReference type="InterPro" id="IPR043129">
    <property type="entry name" value="ATPase_NBD"/>
</dbReference>
<feature type="compositionally biased region" description="Basic residues" evidence="3">
    <location>
        <begin position="1"/>
        <end position="10"/>
    </location>
</feature>
<evidence type="ECO:0000256" key="1">
    <source>
        <dbReference type="ARBA" id="ARBA00022741"/>
    </source>
</evidence>
<keyword evidence="2" id="KW-0067">ATP-binding</keyword>
<dbReference type="EMBL" id="CP001025">
    <property type="protein sequence ID" value="ACB62930.1"/>
    <property type="molecule type" value="Genomic_DNA"/>
</dbReference>
<evidence type="ECO:0000256" key="2">
    <source>
        <dbReference type="ARBA" id="ARBA00022840"/>
    </source>
</evidence>
<dbReference type="Gene3D" id="3.30.420.40">
    <property type="match status" value="3"/>
</dbReference>
<reference evidence="5" key="1">
    <citation type="submission" date="2008-04" db="EMBL/GenBank/DDBJ databases">
        <title>Complete sequence of chromosome 1 of Burkholderia ambifaria MC40-6.</title>
        <authorList>
            <person name="Copeland A."/>
            <person name="Lucas S."/>
            <person name="Lapidus A."/>
            <person name="Glavina del Rio T."/>
            <person name="Dalin E."/>
            <person name="Tice H."/>
            <person name="Pitluck S."/>
            <person name="Chain P."/>
            <person name="Malfatti S."/>
            <person name="Shin M."/>
            <person name="Vergez L."/>
            <person name="Lang D."/>
            <person name="Schmutz J."/>
            <person name="Larimer F."/>
            <person name="Land M."/>
            <person name="Hauser L."/>
            <person name="Kyrpides N."/>
            <person name="Lykidis A."/>
            <person name="Ramette A."/>
            <person name="Konstantinidis K."/>
            <person name="Tiedje J."/>
            <person name="Richardson P."/>
        </authorList>
    </citation>
    <scope>NUCLEOTIDE SEQUENCE [LARGE SCALE GENOMIC DNA]</scope>
    <source>
        <strain evidence="5">MC40-6</strain>
    </source>
</reference>
<evidence type="ECO:0000313" key="5">
    <source>
        <dbReference type="Proteomes" id="UP000001680"/>
    </source>
</evidence>
<dbReference type="Proteomes" id="UP000001680">
    <property type="component" value="Chromosome 1"/>
</dbReference>
<dbReference type="Gene3D" id="3.90.640.10">
    <property type="entry name" value="Actin, Chain A, domain 4"/>
    <property type="match status" value="1"/>
</dbReference>
<dbReference type="InterPro" id="IPR013126">
    <property type="entry name" value="Hsp_70_fam"/>
</dbReference>
<dbReference type="SUPFAM" id="SSF53067">
    <property type="entry name" value="Actin-like ATPase domain"/>
    <property type="match status" value="2"/>
</dbReference>
<keyword evidence="1" id="KW-0547">Nucleotide-binding</keyword>
<name>B1YSC8_BURA4</name>
<evidence type="ECO:0000256" key="3">
    <source>
        <dbReference type="SAM" id="MobiDB-lite"/>
    </source>
</evidence>
<evidence type="ECO:0000313" key="4">
    <source>
        <dbReference type="EMBL" id="ACB62930.1"/>
    </source>
</evidence>
<dbReference type="GO" id="GO:0140662">
    <property type="term" value="F:ATP-dependent protein folding chaperone"/>
    <property type="evidence" value="ECO:0007669"/>
    <property type="project" value="InterPro"/>
</dbReference>
<proteinExistence type="predicted"/>
<sequence length="496" mass="53853">MRAHGRRVSKRQPDSPGRLRGAFGSRLHLSPLTRLPARPIWRPRAGCAVPLAGPGCDPAGFMLKSPSFPFSAPAMLRHLPMTYCAIDFGTSNSAVALPDGDGMRLAPVEGDHLTLPTAIFFNNDEQTVEYGRAALASYIDGFDGRLMRSMKSILGSPLAETTTDLGDGSAMAYTEIIARFLTHLKRKAEARAGAPIGRAVLGRPVFFVDEDPRADRLAQDQLEAAARSVGFTDVHFQYEPIAAAFDYESRQQAERLVLVADIGGGTSDFSLVRVGPERMARLERKDDVLAHHGVHVAGTDYDRRVELAAILPAFGYRALDPEGRELPNRIYFDLATWHLINTVYTPKRLGELKLMKHLYQDGRQHDRLMSVVEQRLGHALMARAEEAKIGVAAGGETMIDLNDVEEDLQIAFDAERLVEASVDDTARIVDAARETVRLAGVAPRDLGALYFTGGSTGLAFLSGALAGAFPDAQPVFGDRLASVATGLGIHAQRLFG</sequence>
<dbReference type="HOGENOM" id="CLU_033976_2_0_4"/>
<gene>
    <name evidence="4" type="ordered locus">BamMC406_0433</name>
</gene>
<dbReference type="AlphaFoldDB" id="B1YSC8"/>
<feature type="region of interest" description="Disordered" evidence="3">
    <location>
        <begin position="1"/>
        <end position="23"/>
    </location>
</feature>
<organism evidence="4 5">
    <name type="scientific">Burkholderia ambifaria (strain MC40-6)</name>
    <dbReference type="NCBI Taxonomy" id="398577"/>
    <lineage>
        <taxon>Bacteria</taxon>
        <taxon>Pseudomonadati</taxon>
        <taxon>Pseudomonadota</taxon>
        <taxon>Betaproteobacteria</taxon>
        <taxon>Burkholderiales</taxon>
        <taxon>Burkholderiaceae</taxon>
        <taxon>Burkholderia</taxon>
        <taxon>Burkholderia cepacia complex</taxon>
    </lineage>
</organism>